<protein>
    <submittedName>
        <fullName evidence="2">Uncharacterized protein</fullName>
    </submittedName>
</protein>
<evidence type="ECO:0000313" key="2">
    <source>
        <dbReference type="EMBL" id="PDS47832.1"/>
    </source>
</evidence>
<dbReference type="EMBL" id="NWSL01000036">
    <property type="protein sequence ID" value="PDS47832.1"/>
    <property type="molecule type" value="Genomic_DNA"/>
</dbReference>
<name>A0ABX4IYE7_9HYPH</name>
<gene>
    <name evidence="2" type="ORF">CO662_32860</name>
</gene>
<proteinExistence type="predicted"/>
<feature type="region of interest" description="Disordered" evidence="1">
    <location>
        <begin position="1"/>
        <end position="22"/>
    </location>
</feature>
<organism evidence="2 3">
    <name type="scientific">Rhizobium anhuiense</name>
    <dbReference type="NCBI Taxonomy" id="1184720"/>
    <lineage>
        <taxon>Bacteria</taxon>
        <taxon>Pseudomonadati</taxon>
        <taxon>Pseudomonadota</taxon>
        <taxon>Alphaproteobacteria</taxon>
        <taxon>Hyphomicrobiales</taxon>
        <taxon>Rhizobiaceae</taxon>
        <taxon>Rhizobium/Agrobacterium group</taxon>
        <taxon>Rhizobium</taxon>
    </lineage>
</organism>
<dbReference type="Proteomes" id="UP000219972">
    <property type="component" value="Unassembled WGS sequence"/>
</dbReference>
<keyword evidence="3" id="KW-1185">Reference proteome</keyword>
<evidence type="ECO:0000256" key="1">
    <source>
        <dbReference type="SAM" id="MobiDB-lite"/>
    </source>
</evidence>
<feature type="compositionally biased region" description="Basic and acidic residues" evidence="1">
    <location>
        <begin position="1"/>
        <end position="11"/>
    </location>
</feature>
<comment type="caution">
    <text evidence="2">The sequence shown here is derived from an EMBL/GenBank/DDBJ whole genome shotgun (WGS) entry which is preliminary data.</text>
</comment>
<reference evidence="2 3" key="1">
    <citation type="submission" date="2017-09" db="EMBL/GenBank/DDBJ databases">
        <title>Comparative genomics of rhizobia isolated from Phaseolus vulgaris in China.</title>
        <authorList>
            <person name="Tong W."/>
        </authorList>
    </citation>
    <scope>NUCLEOTIDE SEQUENCE [LARGE SCALE GENOMIC DNA]</scope>
    <source>
        <strain evidence="2 3">Y27</strain>
    </source>
</reference>
<sequence>MLGDKAEEVGPAKKARKAVRPSDATSIAGDLWVRPAAPVLRTVTATDVDIPGGLTGVDLAKLVAGNASSKSRRRSVSTEKEAGLMANPLSEQKTPMIAGTIRQASRYRQAEITSEIF</sequence>
<accession>A0ABX4IYE7</accession>
<evidence type="ECO:0000313" key="3">
    <source>
        <dbReference type="Proteomes" id="UP000219972"/>
    </source>
</evidence>